<dbReference type="PANTHER" id="PTHR43065:SF50">
    <property type="entry name" value="HISTIDINE KINASE"/>
    <property type="match status" value="1"/>
</dbReference>
<dbReference type="InterPro" id="IPR036097">
    <property type="entry name" value="HisK_dim/P_sf"/>
</dbReference>
<feature type="transmembrane region" description="Helical" evidence="10">
    <location>
        <begin position="360"/>
        <end position="382"/>
    </location>
</feature>
<dbReference type="InterPro" id="IPR003661">
    <property type="entry name" value="HisK_dim/P_dom"/>
</dbReference>
<dbReference type="Gene3D" id="3.30.450.20">
    <property type="entry name" value="PAS domain"/>
    <property type="match status" value="1"/>
</dbReference>
<keyword evidence="4" id="KW-1003">Cell membrane</keyword>
<organism evidence="12 13">
    <name type="scientific">Sediminitomix flava</name>
    <dbReference type="NCBI Taxonomy" id="379075"/>
    <lineage>
        <taxon>Bacteria</taxon>
        <taxon>Pseudomonadati</taxon>
        <taxon>Bacteroidota</taxon>
        <taxon>Cytophagia</taxon>
        <taxon>Cytophagales</taxon>
        <taxon>Flammeovirgaceae</taxon>
        <taxon>Sediminitomix</taxon>
    </lineage>
</organism>
<comment type="subcellular location">
    <subcellularLocation>
        <location evidence="2">Cell membrane</location>
        <topology evidence="2">Multi-pass membrane protein</topology>
    </subcellularLocation>
</comment>
<evidence type="ECO:0000256" key="10">
    <source>
        <dbReference type="SAM" id="Phobius"/>
    </source>
</evidence>
<feature type="transmembrane region" description="Helical" evidence="10">
    <location>
        <begin position="21"/>
        <end position="39"/>
    </location>
</feature>
<keyword evidence="9" id="KW-0175">Coiled coil</keyword>
<evidence type="ECO:0000256" key="1">
    <source>
        <dbReference type="ARBA" id="ARBA00000085"/>
    </source>
</evidence>
<dbReference type="InterPro" id="IPR005467">
    <property type="entry name" value="His_kinase_dom"/>
</dbReference>
<proteinExistence type="predicted"/>
<sequence length="756" mass="87282">MRKYIAQRNEKRSLQDATQRPIVLITLITIVILSTIWGTQEYKKFQNDIVELRLNYLDENKKRVVTVLNHSLKFLQHKKQQNEKILRESLEERIQESYVLIKHIYERFEGKKSREEILEIIKVALGNVEFNEGRGYFFIYGMDGTTVMTQNEGFVEGKSALDIQDKKGKYYIKEMINTCKKYGQGYVQYYVKIPRTPSEKQYPKYSYIKEFKPLNILIGAGEYLDNIISDIQETVLNRFSYQSGLEGNIFVLDKDLRFKLLDNNIYLKPRNDIRFKDIFIANPELSYTVSNFRKMVHQNQGATKYYNSLLYRKDENNELVRTNLYGVYIPEWKWIIGCKSDMADFSTIMLDEKEKLKQQLLYSFLQIGIITLTLMISLWWIINNMTNKIFEEIVEFATFFSTASERKAKIDIENLHFQEFKQLGALANNMIEEREESMKELQQAYNEIQTSEEELRQQSEMLQLTNDHLKSLLTQLKSTQNQLINSEKMASIGQLTAGIAHEINNPINFVTANIEPLKEDIQDLKEVLTVLEQLDKSTDKEKVIQEAIQLAEKAELDVIMPEIRALLDGISEGAERTKEIVAGLRNFARLDREGDFRAIDINEALEATLTILNSKLMRKGLVNVVKEYTPVPLVECLPGKINQVFINLLNNSIDAVSEDTGEIKLITSYDEENELVKIGFRDNGGGIPEPIINKIFDPFFTTKEIGQGKGLGLSISYGIIEQHGGEIQVKSKEGEDSFTCFTVVLPIVQSKLAEKE</sequence>
<evidence type="ECO:0000256" key="6">
    <source>
        <dbReference type="ARBA" id="ARBA00022692"/>
    </source>
</evidence>
<dbReference type="PROSITE" id="PS50109">
    <property type="entry name" value="HIS_KIN"/>
    <property type="match status" value="1"/>
</dbReference>
<dbReference type="Gene3D" id="1.10.287.130">
    <property type="match status" value="1"/>
</dbReference>
<dbReference type="RefSeq" id="WP_109617119.1">
    <property type="nucleotide sequence ID" value="NZ_QGDO01000002.1"/>
</dbReference>
<feature type="domain" description="Histidine kinase" evidence="11">
    <location>
        <begin position="498"/>
        <end position="749"/>
    </location>
</feature>
<comment type="caution">
    <text evidence="12">The sequence shown here is derived from an EMBL/GenBank/DDBJ whole genome shotgun (WGS) entry which is preliminary data.</text>
</comment>
<dbReference type="PRINTS" id="PR00344">
    <property type="entry name" value="BCTRLSENSOR"/>
</dbReference>
<dbReference type="GO" id="GO:0005886">
    <property type="term" value="C:plasma membrane"/>
    <property type="evidence" value="ECO:0007669"/>
    <property type="project" value="UniProtKB-SubCell"/>
</dbReference>
<gene>
    <name evidence="12" type="ORF">BC781_102520</name>
</gene>
<comment type="catalytic activity">
    <reaction evidence="1">
        <text>ATP + protein L-histidine = ADP + protein N-phospho-L-histidine.</text>
        <dbReference type="EC" id="2.7.13.3"/>
    </reaction>
</comment>
<dbReference type="EMBL" id="QGDO01000002">
    <property type="protein sequence ID" value="PWJ42973.1"/>
    <property type="molecule type" value="Genomic_DNA"/>
</dbReference>
<evidence type="ECO:0000313" key="13">
    <source>
        <dbReference type="Proteomes" id="UP000245535"/>
    </source>
</evidence>
<dbReference type="Proteomes" id="UP000245535">
    <property type="component" value="Unassembled WGS sequence"/>
</dbReference>
<dbReference type="EC" id="2.7.13.3" evidence="3"/>
<dbReference type="PANTHER" id="PTHR43065">
    <property type="entry name" value="SENSOR HISTIDINE KINASE"/>
    <property type="match status" value="1"/>
</dbReference>
<dbReference type="InterPro" id="IPR033480">
    <property type="entry name" value="sCache_2"/>
</dbReference>
<dbReference type="AlphaFoldDB" id="A0A315ZCZ9"/>
<evidence type="ECO:0000256" key="5">
    <source>
        <dbReference type="ARBA" id="ARBA00022553"/>
    </source>
</evidence>
<dbReference type="InterPro" id="IPR036890">
    <property type="entry name" value="HATPase_C_sf"/>
</dbReference>
<dbReference type="InterPro" id="IPR003594">
    <property type="entry name" value="HATPase_dom"/>
</dbReference>
<dbReference type="SMART" id="SM01049">
    <property type="entry name" value="Cache_2"/>
    <property type="match status" value="1"/>
</dbReference>
<evidence type="ECO:0000256" key="3">
    <source>
        <dbReference type="ARBA" id="ARBA00012438"/>
    </source>
</evidence>
<dbReference type="OrthoDB" id="9806995at2"/>
<reference evidence="12 13" key="1">
    <citation type="submission" date="2018-03" db="EMBL/GenBank/DDBJ databases">
        <title>Genomic Encyclopedia of Archaeal and Bacterial Type Strains, Phase II (KMG-II): from individual species to whole genera.</title>
        <authorList>
            <person name="Goeker M."/>
        </authorList>
    </citation>
    <scope>NUCLEOTIDE SEQUENCE [LARGE SCALE GENOMIC DNA]</scope>
    <source>
        <strain evidence="12 13">DSM 28229</strain>
    </source>
</reference>
<name>A0A315ZCZ9_SEDFL</name>
<dbReference type="Gene3D" id="3.30.565.10">
    <property type="entry name" value="Histidine kinase-like ATPase, C-terminal domain"/>
    <property type="match status" value="1"/>
</dbReference>
<dbReference type="InterPro" id="IPR004010">
    <property type="entry name" value="Double_Cache_2"/>
</dbReference>
<dbReference type="SMART" id="SM00388">
    <property type="entry name" value="HisKA"/>
    <property type="match status" value="1"/>
</dbReference>
<dbReference type="SMART" id="SM00387">
    <property type="entry name" value="HATPase_c"/>
    <property type="match status" value="1"/>
</dbReference>
<evidence type="ECO:0000256" key="7">
    <source>
        <dbReference type="ARBA" id="ARBA00022989"/>
    </source>
</evidence>
<accession>A0A315ZCZ9</accession>
<evidence type="ECO:0000256" key="4">
    <source>
        <dbReference type="ARBA" id="ARBA00022475"/>
    </source>
</evidence>
<keyword evidence="5" id="KW-0597">Phosphoprotein</keyword>
<protein>
    <recommendedName>
        <fullName evidence="3">histidine kinase</fullName>
        <ecNumber evidence="3">2.7.13.3</ecNumber>
    </recommendedName>
</protein>
<feature type="coiled-coil region" evidence="9">
    <location>
        <begin position="427"/>
        <end position="489"/>
    </location>
</feature>
<evidence type="ECO:0000256" key="8">
    <source>
        <dbReference type="ARBA" id="ARBA00023136"/>
    </source>
</evidence>
<dbReference type="InterPro" id="IPR004358">
    <property type="entry name" value="Sig_transdc_His_kin-like_C"/>
</dbReference>
<evidence type="ECO:0000313" key="12">
    <source>
        <dbReference type="EMBL" id="PWJ42973.1"/>
    </source>
</evidence>
<dbReference type="Pfam" id="PF02518">
    <property type="entry name" value="HATPase_c"/>
    <property type="match status" value="1"/>
</dbReference>
<dbReference type="Pfam" id="PF08269">
    <property type="entry name" value="dCache_2"/>
    <property type="match status" value="1"/>
</dbReference>
<dbReference type="CDD" id="cd00082">
    <property type="entry name" value="HisKA"/>
    <property type="match status" value="1"/>
</dbReference>
<evidence type="ECO:0000259" key="11">
    <source>
        <dbReference type="PROSITE" id="PS50109"/>
    </source>
</evidence>
<dbReference type="GO" id="GO:0000155">
    <property type="term" value="F:phosphorelay sensor kinase activity"/>
    <property type="evidence" value="ECO:0007669"/>
    <property type="project" value="InterPro"/>
</dbReference>
<evidence type="ECO:0000256" key="2">
    <source>
        <dbReference type="ARBA" id="ARBA00004651"/>
    </source>
</evidence>
<dbReference type="SUPFAM" id="SSF55874">
    <property type="entry name" value="ATPase domain of HSP90 chaperone/DNA topoisomerase II/histidine kinase"/>
    <property type="match status" value="1"/>
</dbReference>
<evidence type="ECO:0000256" key="9">
    <source>
        <dbReference type="SAM" id="Coils"/>
    </source>
</evidence>
<keyword evidence="8 10" id="KW-0472">Membrane</keyword>
<keyword evidence="13" id="KW-1185">Reference proteome</keyword>
<keyword evidence="7 10" id="KW-1133">Transmembrane helix</keyword>
<keyword evidence="6 10" id="KW-0812">Transmembrane</keyword>
<dbReference type="SUPFAM" id="SSF47384">
    <property type="entry name" value="Homodimeric domain of signal transducing histidine kinase"/>
    <property type="match status" value="1"/>
</dbReference>